<dbReference type="PANTHER" id="PTHR43798:SF29">
    <property type="entry name" value="AB HYDROLASE-1 DOMAIN-CONTAINING PROTEIN"/>
    <property type="match status" value="1"/>
</dbReference>
<dbReference type="KEGG" id="paqt:E8L99_03170"/>
<dbReference type="Proteomes" id="UP000298588">
    <property type="component" value="Chromosome"/>
</dbReference>
<dbReference type="SUPFAM" id="SSF53474">
    <property type="entry name" value="alpha/beta-Hydrolases"/>
    <property type="match status" value="1"/>
</dbReference>
<evidence type="ECO:0000313" key="2">
    <source>
        <dbReference type="EMBL" id="QCK84854.1"/>
    </source>
</evidence>
<dbReference type="GO" id="GO:0016787">
    <property type="term" value="F:hydrolase activity"/>
    <property type="evidence" value="ECO:0007669"/>
    <property type="project" value="UniProtKB-KW"/>
</dbReference>
<dbReference type="InterPro" id="IPR000073">
    <property type="entry name" value="AB_hydrolase_1"/>
</dbReference>
<dbReference type="RefSeq" id="WP_137098188.1">
    <property type="nucleotide sequence ID" value="NZ_CP039865.1"/>
</dbReference>
<gene>
    <name evidence="2" type="ORF">E8L99_03170</name>
</gene>
<organism evidence="2 3">
    <name type="scientific">Phreatobacter aquaticus</name>
    <dbReference type="NCBI Taxonomy" id="2570229"/>
    <lineage>
        <taxon>Bacteria</taxon>
        <taxon>Pseudomonadati</taxon>
        <taxon>Pseudomonadota</taxon>
        <taxon>Alphaproteobacteria</taxon>
        <taxon>Hyphomicrobiales</taxon>
        <taxon>Phreatobacteraceae</taxon>
        <taxon>Phreatobacter</taxon>
    </lineage>
</organism>
<evidence type="ECO:0000313" key="3">
    <source>
        <dbReference type="Proteomes" id="UP000298588"/>
    </source>
</evidence>
<protein>
    <submittedName>
        <fullName evidence="2">Alpha/beta hydrolase</fullName>
    </submittedName>
</protein>
<dbReference type="InterPro" id="IPR050266">
    <property type="entry name" value="AB_hydrolase_sf"/>
</dbReference>
<dbReference type="Gene3D" id="3.40.50.1820">
    <property type="entry name" value="alpha/beta hydrolase"/>
    <property type="match status" value="1"/>
</dbReference>
<dbReference type="InterPro" id="IPR029058">
    <property type="entry name" value="AB_hydrolase_fold"/>
</dbReference>
<keyword evidence="2" id="KW-0378">Hydrolase</keyword>
<sequence length="227" mass="24351">MDILFLHALPLDGSMWDAQRRFLPNPSYAPTLYGMGDSVGQWARAAVSLVKGDRMIVVGCSVGGSCALEVAAIAPERVAALVLIGTKAQHRPDPALHGAALSLLRNEGLEAAWRAFWAPLFSDATPHHVVDQAKGIALRQTARDVEAGVTAFHSRPSRDGLLAQCRQPLVFVTGEDDRAPGRDANMVQASQARNGALHIVPECGHYVPLERPEAVNAILRDVITAQT</sequence>
<dbReference type="AlphaFoldDB" id="A0A4D7QHB2"/>
<dbReference type="OrthoDB" id="5491135at2"/>
<dbReference type="EMBL" id="CP039865">
    <property type="protein sequence ID" value="QCK84854.1"/>
    <property type="molecule type" value="Genomic_DNA"/>
</dbReference>
<dbReference type="PANTHER" id="PTHR43798">
    <property type="entry name" value="MONOACYLGLYCEROL LIPASE"/>
    <property type="match status" value="1"/>
</dbReference>
<dbReference type="Pfam" id="PF12697">
    <property type="entry name" value="Abhydrolase_6"/>
    <property type="match status" value="1"/>
</dbReference>
<name>A0A4D7QHB2_9HYPH</name>
<keyword evidence="3" id="KW-1185">Reference proteome</keyword>
<feature type="domain" description="AB hydrolase-1" evidence="1">
    <location>
        <begin position="3"/>
        <end position="217"/>
    </location>
</feature>
<evidence type="ECO:0000259" key="1">
    <source>
        <dbReference type="Pfam" id="PF12697"/>
    </source>
</evidence>
<accession>A0A4D7QHB2</accession>
<reference evidence="2 3" key="1">
    <citation type="submission" date="2019-04" db="EMBL/GenBank/DDBJ databases">
        <title>Phreatobacter aquaticus sp. nov.</title>
        <authorList>
            <person name="Choi A."/>
            <person name="Baek K."/>
        </authorList>
    </citation>
    <scope>NUCLEOTIDE SEQUENCE [LARGE SCALE GENOMIC DNA]</scope>
    <source>
        <strain evidence="2 3">NMCR1094</strain>
    </source>
</reference>
<proteinExistence type="predicted"/>